<evidence type="ECO:0000313" key="2">
    <source>
        <dbReference type="Proteomes" id="UP001154282"/>
    </source>
</evidence>
<keyword evidence="2" id="KW-1185">Reference proteome</keyword>
<accession>A0AAV0JHV3</accession>
<reference evidence="1" key="1">
    <citation type="submission" date="2022-08" db="EMBL/GenBank/DDBJ databases">
        <authorList>
            <person name="Gutierrez-Valencia J."/>
        </authorList>
    </citation>
    <scope>NUCLEOTIDE SEQUENCE</scope>
</reference>
<comment type="caution">
    <text evidence="1">The sequence shown here is derived from an EMBL/GenBank/DDBJ whole genome shotgun (WGS) entry which is preliminary data.</text>
</comment>
<sequence>MFMPSEVRNYLVKCTSTYLLKCPNGSRDIIKLTSTMVGHNDSC</sequence>
<dbReference type="EMBL" id="CAMGYJ010000005">
    <property type="protein sequence ID" value="CAI0409508.1"/>
    <property type="molecule type" value="Genomic_DNA"/>
</dbReference>
<proteinExistence type="predicted"/>
<gene>
    <name evidence="1" type="ORF">LITE_LOCUS14407</name>
</gene>
<protein>
    <submittedName>
        <fullName evidence="1">Uncharacterized protein</fullName>
    </submittedName>
</protein>
<name>A0AAV0JHV3_9ROSI</name>
<evidence type="ECO:0000313" key="1">
    <source>
        <dbReference type="EMBL" id="CAI0409508.1"/>
    </source>
</evidence>
<dbReference type="AlphaFoldDB" id="A0AAV0JHV3"/>
<dbReference type="Proteomes" id="UP001154282">
    <property type="component" value="Unassembled WGS sequence"/>
</dbReference>
<feature type="non-terminal residue" evidence="1">
    <location>
        <position position="43"/>
    </location>
</feature>
<organism evidence="1 2">
    <name type="scientific">Linum tenue</name>
    <dbReference type="NCBI Taxonomy" id="586396"/>
    <lineage>
        <taxon>Eukaryota</taxon>
        <taxon>Viridiplantae</taxon>
        <taxon>Streptophyta</taxon>
        <taxon>Embryophyta</taxon>
        <taxon>Tracheophyta</taxon>
        <taxon>Spermatophyta</taxon>
        <taxon>Magnoliopsida</taxon>
        <taxon>eudicotyledons</taxon>
        <taxon>Gunneridae</taxon>
        <taxon>Pentapetalae</taxon>
        <taxon>rosids</taxon>
        <taxon>fabids</taxon>
        <taxon>Malpighiales</taxon>
        <taxon>Linaceae</taxon>
        <taxon>Linum</taxon>
    </lineage>
</organism>